<dbReference type="SUPFAM" id="SSF53756">
    <property type="entry name" value="UDP-Glycosyltransferase/glycogen phosphorylase"/>
    <property type="match status" value="1"/>
</dbReference>
<keyword evidence="3" id="KW-1185">Reference proteome</keyword>
<evidence type="ECO:0008006" key="4">
    <source>
        <dbReference type="Google" id="ProtNLM"/>
    </source>
</evidence>
<dbReference type="AlphaFoldDB" id="A0AAU9SJU6"/>
<dbReference type="InterPro" id="IPR027054">
    <property type="entry name" value="ALG2"/>
</dbReference>
<dbReference type="Gene3D" id="3.40.50.2000">
    <property type="entry name" value="Glycogen Phosphorylase B"/>
    <property type="match status" value="1"/>
</dbReference>
<keyword evidence="1" id="KW-0808">Transferase</keyword>
<accession>A0AAU9SJU6</accession>
<proteinExistence type="predicted"/>
<reference evidence="2 3" key="1">
    <citation type="submission" date="2022-03" db="EMBL/GenBank/DDBJ databases">
        <authorList>
            <person name="Nunn A."/>
            <person name="Chopra R."/>
            <person name="Nunn A."/>
            <person name="Contreras Garrido A."/>
        </authorList>
    </citation>
    <scope>NUCLEOTIDE SEQUENCE [LARGE SCALE GENOMIC DNA]</scope>
</reference>
<evidence type="ECO:0000313" key="3">
    <source>
        <dbReference type="Proteomes" id="UP000836841"/>
    </source>
</evidence>
<sequence>MNLKTQTEKQSVSLQSQIKMGRKEDSKMNIAIIHPDLGIGGAERLIVDAAVELASQGHKVHVFTSHHDKSRCFEETLSGMADMILVNSNFTASTFAKTFERLHARGSRPAVLYPAVNIAQFNEPHAYKYCISLNTKFPG</sequence>
<name>A0AAU9SJU6_THLAR</name>
<protein>
    <recommendedName>
        <fullName evidence="4">Alpha-1,3/1,6-mannosyltransferase ALG2</fullName>
    </recommendedName>
</protein>
<dbReference type="GO" id="GO:0004378">
    <property type="term" value="F:GDP-Man:Man(1)GlcNAc(2)-PP-Dol alpha-1,3-mannosyltransferase activity"/>
    <property type="evidence" value="ECO:0007669"/>
    <property type="project" value="InterPro"/>
</dbReference>
<evidence type="ECO:0000313" key="2">
    <source>
        <dbReference type="EMBL" id="CAH2067842.1"/>
    </source>
</evidence>
<dbReference type="PANTHER" id="PTHR45918">
    <property type="entry name" value="ALPHA-1,3/1,6-MANNOSYLTRANSFERASE ALG2"/>
    <property type="match status" value="1"/>
</dbReference>
<evidence type="ECO:0000256" key="1">
    <source>
        <dbReference type="ARBA" id="ARBA00022679"/>
    </source>
</evidence>
<dbReference type="PANTHER" id="PTHR45918:SF1">
    <property type="entry name" value="ALPHA-1,3_1,6-MANNOSYLTRANSFERASE ALG2"/>
    <property type="match status" value="1"/>
</dbReference>
<dbReference type="GO" id="GO:0012505">
    <property type="term" value="C:endomembrane system"/>
    <property type="evidence" value="ECO:0007669"/>
    <property type="project" value="TreeGrafter"/>
</dbReference>
<gene>
    <name evidence="2" type="ORF">TAV2_LOCUS15286</name>
</gene>
<dbReference type="Proteomes" id="UP000836841">
    <property type="component" value="Chromosome 5"/>
</dbReference>
<dbReference type="EMBL" id="OU466861">
    <property type="protein sequence ID" value="CAH2067842.1"/>
    <property type="molecule type" value="Genomic_DNA"/>
</dbReference>
<organism evidence="2 3">
    <name type="scientific">Thlaspi arvense</name>
    <name type="common">Field penny-cress</name>
    <dbReference type="NCBI Taxonomy" id="13288"/>
    <lineage>
        <taxon>Eukaryota</taxon>
        <taxon>Viridiplantae</taxon>
        <taxon>Streptophyta</taxon>
        <taxon>Embryophyta</taxon>
        <taxon>Tracheophyta</taxon>
        <taxon>Spermatophyta</taxon>
        <taxon>Magnoliopsida</taxon>
        <taxon>eudicotyledons</taxon>
        <taxon>Gunneridae</taxon>
        <taxon>Pentapetalae</taxon>
        <taxon>rosids</taxon>
        <taxon>malvids</taxon>
        <taxon>Brassicales</taxon>
        <taxon>Brassicaceae</taxon>
        <taxon>Thlaspideae</taxon>
        <taxon>Thlaspi</taxon>
    </lineage>
</organism>